<evidence type="ECO:0000313" key="1">
    <source>
        <dbReference type="EMBL" id="KRK97142.1"/>
    </source>
</evidence>
<reference evidence="1 2" key="1">
    <citation type="journal article" date="2015" name="Genome Announc.">
        <title>Expanding the biotechnology potential of lactobacilli through comparative genomics of 213 strains and associated genera.</title>
        <authorList>
            <person name="Sun Z."/>
            <person name="Harris H.M."/>
            <person name="McCann A."/>
            <person name="Guo C."/>
            <person name="Argimon S."/>
            <person name="Zhang W."/>
            <person name="Yang X."/>
            <person name="Jeffery I.B."/>
            <person name="Cooney J.C."/>
            <person name="Kagawa T.F."/>
            <person name="Liu W."/>
            <person name="Song Y."/>
            <person name="Salvetti E."/>
            <person name="Wrobel A."/>
            <person name="Rasinkangas P."/>
            <person name="Parkhill J."/>
            <person name="Rea M.C."/>
            <person name="O'Sullivan O."/>
            <person name="Ritari J."/>
            <person name="Douillard F.P."/>
            <person name="Paul Ross R."/>
            <person name="Yang R."/>
            <person name="Briner A.E."/>
            <person name="Felis G.E."/>
            <person name="de Vos W.M."/>
            <person name="Barrangou R."/>
            <person name="Klaenhammer T.R."/>
            <person name="Caufield P.W."/>
            <person name="Cui Y."/>
            <person name="Zhang H."/>
            <person name="O'Toole P.W."/>
        </authorList>
    </citation>
    <scope>NUCLEOTIDE SEQUENCE [LARGE SCALE GENOMIC DNA]</scope>
    <source>
        <strain evidence="1 2">DSM 19909</strain>
    </source>
</reference>
<dbReference type="AlphaFoldDB" id="A0A0R1LML0"/>
<comment type="caution">
    <text evidence="1">The sequence shown here is derived from an EMBL/GenBank/DDBJ whole genome shotgun (WGS) entry which is preliminary data.</text>
</comment>
<accession>A0A0R1LML0</accession>
<name>A0A0R1LML0_9LACO</name>
<organism evidence="1 2">
    <name type="scientific">Secundilactobacillus odoratitofui DSM 19909 = JCM 15043</name>
    <dbReference type="NCBI Taxonomy" id="1423776"/>
    <lineage>
        <taxon>Bacteria</taxon>
        <taxon>Bacillati</taxon>
        <taxon>Bacillota</taxon>
        <taxon>Bacilli</taxon>
        <taxon>Lactobacillales</taxon>
        <taxon>Lactobacillaceae</taxon>
        <taxon>Secundilactobacillus</taxon>
    </lineage>
</organism>
<proteinExistence type="predicted"/>
<dbReference type="EMBL" id="AZEE01000030">
    <property type="protein sequence ID" value="KRK97142.1"/>
    <property type="molecule type" value="Genomic_DNA"/>
</dbReference>
<sequence>MEPLDRYYRNVISAAKQITRLEVTTDTDKYQLYQDLKDLRDLCDQRMTELKATQHK</sequence>
<dbReference type="RefSeq" id="WP_156660466.1">
    <property type="nucleotide sequence ID" value="NZ_AZEE01000030.1"/>
</dbReference>
<keyword evidence="2" id="KW-1185">Reference proteome</keyword>
<protein>
    <submittedName>
        <fullName evidence="1">Uncharacterized protein</fullName>
    </submittedName>
</protein>
<gene>
    <name evidence="1" type="ORF">FD04_GL002002</name>
</gene>
<dbReference type="PATRIC" id="fig|1423776.4.peg.2029"/>
<evidence type="ECO:0000313" key="2">
    <source>
        <dbReference type="Proteomes" id="UP000051160"/>
    </source>
</evidence>
<dbReference type="Proteomes" id="UP000051160">
    <property type="component" value="Unassembled WGS sequence"/>
</dbReference>